<keyword evidence="3" id="KW-1185">Reference proteome</keyword>
<dbReference type="GO" id="GO:0016787">
    <property type="term" value="F:hydrolase activity"/>
    <property type="evidence" value="ECO:0007669"/>
    <property type="project" value="UniProtKB-KW"/>
</dbReference>
<reference evidence="2 3" key="1">
    <citation type="submission" date="2020-04" db="EMBL/GenBank/DDBJ databases">
        <authorList>
            <person name="Klaysubun C."/>
            <person name="Duangmal K."/>
            <person name="Lipun K."/>
        </authorList>
    </citation>
    <scope>NUCLEOTIDE SEQUENCE [LARGE SCALE GENOMIC DNA]</scope>
    <source>
        <strain evidence="2 3">K10HN5</strain>
    </source>
</reference>
<dbReference type="Gene3D" id="3.40.50.1820">
    <property type="entry name" value="alpha/beta hydrolase"/>
    <property type="match status" value="1"/>
</dbReference>
<protein>
    <submittedName>
        <fullName evidence="2">Alpha/beta fold hydrolase</fullName>
    </submittedName>
</protein>
<dbReference type="Pfam" id="PF00561">
    <property type="entry name" value="Abhydrolase_1"/>
    <property type="match status" value="1"/>
</dbReference>
<accession>A0ABX1SDK9</accession>
<evidence type="ECO:0000313" key="3">
    <source>
        <dbReference type="Proteomes" id="UP000820669"/>
    </source>
</evidence>
<dbReference type="PANTHER" id="PTHR46438:SF11">
    <property type="entry name" value="LIPASE-RELATED"/>
    <property type="match status" value="1"/>
</dbReference>
<sequence length="320" mass="34637">MSATEHVTNGERAVPAEPSPAAEVAVEALRDTPVWVALGAVPYSIEYLDVGPWRTRVLQAGGGEPLVLLAGTGGHLEAYAHNIAALAERYRVIAYDYPGHGYTTHATAALELPVYVEHLLGLLDTLGIERAHLSGESLGGWVAVKFAAAHPGRTGRLVLNTPGGTMARPEVMERIRGLSQAAADDPSEERIRARLEWLMADPKTVTDELVAIRRTIYARPGFAESMRHILCLQDPEVRRRNLITDEELAAVPNGAMVVWTSDDPSGPAAAGTEMAEKIPGGRFEYIAGAGHWPQWEQRETFNRLALEFLGKASPSSSPRT</sequence>
<keyword evidence="2" id="KW-0378">Hydrolase</keyword>
<dbReference type="PRINTS" id="PR00111">
    <property type="entry name" value="ABHYDROLASE"/>
</dbReference>
<gene>
    <name evidence="2" type="ORF">HF526_20390</name>
</gene>
<dbReference type="InterPro" id="IPR029058">
    <property type="entry name" value="AB_hydrolase_fold"/>
</dbReference>
<evidence type="ECO:0000259" key="1">
    <source>
        <dbReference type="Pfam" id="PF00561"/>
    </source>
</evidence>
<organism evidence="2 3">
    <name type="scientific">Pseudonocardia acidicola</name>
    <dbReference type="NCBI Taxonomy" id="2724939"/>
    <lineage>
        <taxon>Bacteria</taxon>
        <taxon>Bacillati</taxon>
        <taxon>Actinomycetota</taxon>
        <taxon>Actinomycetes</taxon>
        <taxon>Pseudonocardiales</taxon>
        <taxon>Pseudonocardiaceae</taxon>
        <taxon>Pseudonocardia</taxon>
    </lineage>
</organism>
<dbReference type="PANTHER" id="PTHR46438">
    <property type="entry name" value="ALPHA/BETA-HYDROLASES SUPERFAMILY PROTEIN"/>
    <property type="match status" value="1"/>
</dbReference>
<dbReference type="Proteomes" id="UP000820669">
    <property type="component" value="Unassembled WGS sequence"/>
</dbReference>
<name>A0ABX1SDK9_9PSEU</name>
<dbReference type="InterPro" id="IPR000073">
    <property type="entry name" value="AB_hydrolase_1"/>
</dbReference>
<feature type="domain" description="AB hydrolase-1" evidence="1">
    <location>
        <begin position="65"/>
        <end position="296"/>
    </location>
</feature>
<dbReference type="EMBL" id="JAAXLA010000040">
    <property type="protein sequence ID" value="NMH99655.1"/>
    <property type="molecule type" value="Genomic_DNA"/>
</dbReference>
<comment type="caution">
    <text evidence="2">The sequence shown here is derived from an EMBL/GenBank/DDBJ whole genome shotgun (WGS) entry which is preliminary data.</text>
</comment>
<dbReference type="RefSeq" id="WP_169383142.1">
    <property type="nucleotide sequence ID" value="NZ_JAAXLA010000040.1"/>
</dbReference>
<dbReference type="SUPFAM" id="SSF53474">
    <property type="entry name" value="alpha/beta-Hydrolases"/>
    <property type="match status" value="1"/>
</dbReference>
<proteinExistence type="predicted"/>
<evidence type="ECO:0000313" key="2">
    <source>
        <dbReference type="EMBL" id="NMH99655.1"/>
    </source>
</evidence>